<dbReference type="SUPFAM" id="SSF56784">
    <property type="entry name" value="HAD-like"/>
    <property type="match status" value="1"/>
</dbReference>
<comment type="similarity">
    <text evidence="2">Belongs to the cation transport ATPase (P-type) (TC 3.A.3) family. Type IB subfamily.</text>
</comment>
<evidence type="ECO:0000256" key="7">
    <source>
        <dbReference type="ARBA" id="ARBA00047308"/>
    </source>
</evidence>
<evidence type="ECO:0000313" key="9">
    <source>
        <dbReference type="Proteomes" id="UP001595536"/>
    </source>
</evidence>
<dbReference type="EMBL" id="JBHRUV010000035">
    <property type="protein sequence ID" value="MFC3266333.1"/>
    <property type="molecule type" value="Genomic_DNA"/>
</dbReference>
<keyword evidence="3" id="KW-0812">Transmembrane</keyword>
<dbReference type="RefSeq" id="WP_376868836.1">
    <property type="nucleotide sequence ID" value="NZ_JBHRUV010000035.1"/>
</dbReference>
<dbReference type="InterPro" id="IPR051014">
    <property type="entry name" value="Cation_Transport_ATPase_IB"/>
</dbReference>
<dbReference type="InterPro" id="IPR023299">
    <property type="entry name" value="ATPase_P-typ_cyto_dom_N"/>
</dbReference>
<reference evidence="9" key="1">
    <citation type="journal article" date="2019" name="Int. J. Syst. Evol. Microbiol.">
        <title>The Global Catalogue of Microorganisms (GCM) 10K type strain sequencing project: providing services to taxonomists for standard genome sequencing and annotation.</title>
        <authorList>
            <consortium name="The Broad Institute Genomics Platform"/>
            <consortium name="The Broad Institute Genome Sequencing Center for Infectious Disease"/>
            <person name="Wu L."/>
            <person name="Ma J."/>
        </authorList>
    </citation>
    <scope>NUCLEOTIDE SEQUENCE [LARGE SCALE GENOMIC DNA]</scope>
    <source>
        <strain evidence="9">CCM 7941</strain>
    </source>
</reference>
<dbReference type="PRINTS" id="PR00119">
    <property type="entry name" value="CATATPASE"/>
</dbReference>
<comment type="caution">
    <text evidence="8">The sequence shown here is derived from an EMBL/GenBank/DDBJ whole genome shotgun (WGS) entry which is preliminary data.</text>
</comment>
<dbReference type="PANTHER" id="PTHR48085:SF5">
    <property type="entry name" value="CADMIUM_ZINC-TRANSPORTING ATPASE HMA4-RELATED"/>
    <property type="match status" value="1"/>
</dbReference>
<dbReference type="Proteomes" id="UP001595536">
    <property type="component" value="Unassembled WGS sequence"/>
</dbReference>
<dbReference type="EC" id="7.2.2.12" evidence="6"/>
<dbReference type="Gene3D" id="3.40.1110.10">
    <property type="entry name" value="Calcium-transporting ATPase, cytoplasmic domain N"/>
    <property type="match status" value="1"/>
</dbReference>
<protein>
    <recommendedName>
        <fullName evidence="6">P-type Zn(2+) transporter</fullName>
        <ecNumber evidence="6">7.2.2.12</ecNumber>
    </recommendedName>
</protein>
<name>A0ABV7LF12_9HYPH</name>
<proteinExistence type="inferred from homology"/>
<dbReference type="PANTHER" id="PTHR48085">
    <property type="entry name" value="CADMIUM/ZINC-TRANSPORTING ATPASE HMA2-RELATED"/>
    <property type="match status" value="1"/>
</dbReference>
<comment type="catalytic activity">
    <reaction evidence="7">
        <text>Zn(2+)(in) + ATP + H2O = Zn(2+)(out) + ADP + phosphate + H(+)</text>
        <dbReference type="Rhea" id="RHEA:20621"/>
        <dbReference type="ChEBI" id="CHEBI:15377"/>
        <dbReference type="ChEBI" id="CHEBI:15378"/>
        <dbReference type="ChEBI" id="CHEBI:29105"/>
        <dbReference type="ChEBI" id="CHEBI:30616"/>
        <dbReference type="ChEBI" id="CHEBI:43474"/>
        <dbReference type="ChEBI" id="CHEBI:456216"/>
        <dbReference type="EC" id="7.2.2.12"/>
    </reaction>
</comment>
<dbReference type="Pfam" id="PF00702">
    <property type="entry name" value="Hydrolase"/>
    <property type="match status" value="1"/>
</dbReference>
<evidence type="ECO:0000256" key="1">
    <source>
        <dbReference type="ARBA" id="ARBA00004370"/>
    </source>
</evidence>
<keyword evidence="9" id="KW-1185">Reference proteome</keyword>
<evidence type="ECO:0000256" key="3">
    <source>
        <dbReference type="ARBA" id="ARBA00022692"/>
    </source>
</evidence>
<dbReference type="Gene3D" id="3.40.50.1000">
    <property type="entry name" value="HAD superfamily/HAD-like"/>
    <property type="match status" value="1"/>
</dbReference>
<comment type="subcellular location">
    <subcellularLocation>
        <location evidence="1">Membrane</location>
    </subcellularLocation>
</comment>
<evidence type="ECO:0000256" key="6">
    <source>
        <dbReference type="ARBA" id="ARBA00039097"/>
    </source>
</evidence>
<dbReference type="InterPro" id="IPR001757">
    <property type="entry name" value="P_typ_ATPase"/>
</dbReference>
<accession>A0ABV7LF12</accession>
<dbReference type="InterPro" id="IPR023214">
    <property type="entry name" value="HAD_sf"/>
</dbReference>
<keyword evidence="4" id="KW-1133">Transmembrane helix</keyword>
<gene>
    <name evidence="8" type="ORF">ACFOEX_08210</name>
</gene>
<evidence type="ECO:0000256" key="5">
    <source>
        <dbReference type="ARBA" id="ARBA00023136"/>
    </source>
</evidence>
<evidence type="ECO:0000313" key="8">
    <source>
        <dbReference type="EMBL" id="MFC3266333.1"/>
    </source>
</evidence>
<sequence>MVAVVALSGPEQAALARAAAVESGSSHPLGLAIIAEAKARGLAIPRAPEGSAAAPGLGVSARLEDGTVTVGSPRQARAAGALTPEAEAEIARLENGGATVAVVSQDGAALALIALRNEPRADAAAGLAQLKRLGVSPVMLTGDNARAAGAIGAALGLETRAELMPADKLAAIAALPGPTAMVGDGVNDAPALAAASVGVAMGAGADVALETADAALLRNRIADVPRLVRLARAAMANIRQNLAIALGLKAVFLATTLAGETPLWMAILADTGATVLVTANALRLLRLHDDAG</sequence>
<evidence type="ECO:0000256" key="2">
    <source>
        <dbReference type="ARBA" id="ARBA00006024"/>
    </source>
</evidence>
<dbReference type="NCBIfam" id="TIGR01494">
    <property type="entry name" value="ATPase_P-type"/>
    <property type="match status" value="1"/>
</dbReference>
<evidence type="ECO:0000256" key="4">
    <source>
        <dbReference type="ARBA" id="ARBA00022989"/>
    </source>
</evidence>
<dbReference type="InterPro" id="IPR036412">
    <property type="entry name" value="HAD-like_sf"/>
</dbReference>
<organism evidence="8 9">
    <name type="scientific">Camelimonas abortus</name>
    <dbReference type="NCBI Taxonomy" id="1017184"/>
    <lineage>
        <taxon>Bacteria</taxon>
        <taxon>Pseudomonadati</taxon>
        <taxon>Pseudomonadota</taxon>
        <taxon>Alphaproteobacteria</taxon>
        <taxon>Hyphomicrobiales</taxon>
        <taxon>Chelatococcaceae</taxon>
        <taxon>Camelimonas</taxon>
    </lineage>
</organism>
<keyword evidence="5" id="KW-0472">Membrane</keyword>